<keyword evidence="6" id="KW-0967">Endosome</keyword>
<evidence type="ECO:0000256" key="6">
    <source>
        <dbReference type="ARBA" id="ARBA00022753"/>
    </source>
</evidence>
<dbReference type="Bgee" id="ENSAMXG00000042065">
    <property type="expression patterns" value="Expressed in intestine and 12 other cell types or tissues"/>
</dbReference>
<keyword evidence="14" id="KW-1185">Reference proteome</keyword>
<dbReference type="FunCoup" id="A0A3B1JDC0">
    <property type="interactions" value="549"/>
</dbReference>
<dbReference type="GO" id="GO:0070121">
    <property type="term" value="P:Kupffer's vesicle development"/>
    <property type="evidence" value="ECO:0007669"/>
    <property type="project" value="Ensembl"/>
</dbReference>
<organism evidence="13 14">
    <name type="scientific">Astyanax mexicanus</name>
    <name type="common">Blind cave fish</name>
    <name type="synonym">Astyanax fasciatus mexicanus</name>
    <dbReference type="NCBI Taxonomy" id="7994"/>
    <lineage>
        <taxon>Eukaryota</taxon>
        <taxon>Metazoa</taxon>
        <taxon>Chordata</taxon>
        <taxon>Craniata</taxon>
        <taxon>Vertebrata</taxon>
        <taxon>Euteleostomi</taxon>
        <taxon>Actinopterygii</taxon>
        <taxon>Neopterygii</taxon>
        <taxon>Teleostei</taxon>
        <taxon>Ostariophysi</taxon>
        <taxon>Characiformes</taxon>
        <taxon>Characoidei</taxon>
        <taxon>Acestrorhamphidae</taxon>
        <taxon>Acestrorhamphinae</taxon>
        <taxon>Astyanax</taxon>
    </lineage>
</organism>
<evidence type="ECO:0000256" key="4">
    <source>
        <dbReference type="ARBA" id="ARBA00022448"/>
    </source>
</evidence>
<dbReference type="InterPro" id="IPR036871">
    <property type="entry name" value="PX_dom_sf"/>
</dbReference>
<keyword evidence="5" id="KW-0963">Cytoplasm</keyword>
<evidence type="ECO:0000313" key="14">
    <source>
        <dbReference type="Proteomes" id="UP000018467"/>
    </source>
</evidence>
<dbReference type="InterPro" id="IPR043544">
    <property type="entry name" value="SNX10/11"/>
</dbReference>
<evidence type="ECO:0000313" key="13">
    <source>
        <dbReference type="Ensembl" id="ENSAMXP00000039865.1"/>
    </source>
</evidence>
<protein>
    <submittedName>
        <fullName evidence="13">Sorting nexin 10a</fullName>
    </submittedName>
</protein>
<dbReference type="Gene3D" id="3.30.1520.10">
    <property type="entry name" value="Phox-like domain"/>
    <property type="match status" value="1"/>
</dbReference>
<dbReference type="GeneTree" id="ENSGT00940000156007"/>
<reference evidence="14" key="2">
    <citation type="journal article" date="2014" name="Nat. Commun.">
        <title>The cavefish genome reveals candidate genes for eye loss.</title>
        <authorList>
            <person name="McGaugh S.E."/>
            <person name="Gross J.B."/>
            <person name="Aken B."/>
            <person name="Blin M."/>
            <person name="Borowsky R."/>
            <person name="Chalopin D."/>
            <person name="Hinaux H."/>
            <person name="Jeffery W.R."/>
            <person name="Keene A."/>
            <person name="Ma L."/>
            <person name="Minx P."/>
            <person name="Murphy D."/>
            <person name="O'Quin K.E."/>
            <person name="Retaux S."/>
            <person name="Rohner N."/>
            <person name="Searle S.M."/>
            <person name="Stahl B.A."/>
            <person name="Tabin C."/>
            <person name="Volff J.N."/>
            <person name="Yoshizawa M."/>
            <person name="Warren W.C."/>
        </authorList>
    </citation>
    <scope>NUCLEOTIDE SEQUENCE [LARGE SCALE GENOMIC DNA]</scope>
    <source>
        <strain evidence="14">female</strain>
    </source>
</reference>
<evidence type="ECO:0000256" key="10">
    <source>
        <dbReference type="ARBA" id="ARBA00029433"/>
    </source>
</evidence>
<evidence type="ECO:0000256" key="9">
    <source>
        <dbReference type="ARBA" id="ARBA00023136"/>
    </source>
</evidence>
<dbReference type="PROSITE" id="PS50195">
    <property type="entry name" value="PX"/>
    <property type="match status" value="1"/>
</dbReference>
<evidence type="ECO:0000256" key="11">
    <source>
        <dbReference type="SAM" id="MobiDB-lite"/>
    </source>
</evidence>
<name>A0A3B1JDC0_ASTMX</name>
<dbReference type="Ensembl" id="ENSAMXT00000045956.1">
    <property type="protein sequence ID" value="ENSAMXP00000039865.1"/>
    <property type="gene ID" value="ENSAMXG00000042065.1"/>
</dbReference>
<accession>A0A3B1JDC0</accession>
<dbReference type="RefSeq" id="XP_022542305.1">
    <property type="nucleotide sequence ID" value="XM_022686584.2"/>
</dbReference>
<keyword evidence="7" id="KW-0653">Protein transport</keyword>
<dbReference type="SMART" id="SM00312">
    <property type="entry name" value="PX"/>
    <property type="match status" value="1"/>
</dbReference>
<dbReference type="PANTHER" id="PTHR46209">
    <property type="entry name" value="PX DOMAIN-CONTAINING PROTEIN"/>
    <property type="match status" value="1"/>
</dbReference>
<evidence type="ECO:0000256" key="1">
    <source>
        <dbReference type="ARBA" id="ARBA00004177"/>
    </source>
</evidence>
<evidence type="ECO:0000256" key="5">
    <source>
        <dbReference type="ARBA" id="ARBA00022490"/>
    </source>
</evidence>
<proteinExistence type="inferred from homology"/>
<dbReference type="KEGG" id="amex:103047354"/>
<dbReference type="GeneID" id="103047354"/>
<evidence type="ECO:0000256" key="3">
    <source>
        <dbReference type="ARBA" id="ARBA00010883"/>
    </source>
</evidence>
<keyword evidence="8" id="KW-0446">Lipid-binding</keyword>
<keyword evidence="4" id="KW-0813">Transport</keyword>
<dbReference type="GO" id="GO:0016050">
    <property type="term" value="P:vesicle organization"/>
    <property type="evidence" value="ECO:0007669"/>
    <property type="project" value="TreeGrafter"/>
</dbReference>
<reference evidence="13" key="3">
    <citation type="submission" date="2025-08" db="UniProtKB">
        <authorList>
            <consortium name="Ensembl"/>
        </authorList>
    </citation>
    <scope>IDENTIFICATION</scope>
</reference>
<dbReference type="GO" id="GO:0005768">
    <property type="term" value="C:endosome"/>
    <property type="evidence" value="ECO:0007669"/>
    <property type="project" value="UniProtKB-SubCell"/>
</dbReference>
<dbReference type="SUPFAM" id="SSF64268">
    <property type="entry name" value="PX domain"/>
    <property type="match status" value="1"/>
</dbReference>
<dbReference type="GO" id="GO:0070986">
    <property type="term" value="P:left/right axis specification"/>
    <property type="evidence" value="ECO:0007669"/>
    <property type="project" value="Ensembl"/>
</dbReference>
<dbReference type="CDD" id="cd06898">
    <property type="entry name" value="PX_SNX10"/>
    <property type="match status" value="1"/>
</dbReference>
<comment type="similarity">
    <text evidence="3">Belongs to the sorting nexin family.</text>
</comment>
<feature type="region of interest" description="Disordered" evidence="11">
    <location>
        <begin position="1"/>
        <end position="20"/>
    </location>
</feature>
<feature type="domain" description="PX" evidence="12">
    <location>
        <begin position="29"/>
        <end position="146"/>
    </location>
</feature>
<evidence type="ECO:0000256" key="8">
    <source>
        <dbReference type="ARBA" id="ARBA00023121"/>
    </source>
</evidence>
<dbReference type="PANTHER" id="PTHR46209:SF2">
    <property type="entry name" value="SORTING NEXIN-10"/>
    <property type="match status" value="1"/>
</dbReference>
<dbReference type="GO" id="GO:0006886">
    <property type="term" value="P:intracellular protein transport"/>
    <property type="evidence" value="ECO:0007669"/>
    <property type="project" value="InterPro"/>
</dbReference>
<dbReference type="AlphaFoldDB" id="A0A3B1JDC0"/>
<dbReference type="Proteomes" id="UP000018467">
    <property type="component" value="Unassembled WGS sequence"/>
</dbReference>
<dbReference type="CTD" id="403027"/>
<comment type="subcellular location">
    <subcellularLocation>
        <location evidence="2">Cytoplasm</location>
    </subcellularLocation>
    <subcellularLocation>
        <location evidence="10">Endomembrane system</location>
        <topology evidence="10">Peripheral membrane protein</topology>
        <orientation evidence="10">Cytoplasmic side</orientation>
    </subcellularLocation>
    <subcellularLocation>
        <location evidence="1">Endosome</location>
    </subcellularLocation>
</comment>
<dbReference type="GO" id="GO:0060271">
    <property type="term" value="P:cilium assembly"/>
    <property type="evidence" value="ECO:0007669"/>
    <property type="project" value="Ensembl"/>
</dbReference>
<evidence type="ECO:0000259" key="12">
    <source>
        <dbReference type="PROSITE" id="PS50195"/>
    </source>
</evidence>
<reference evidence="13" key="4">
    <citation type="submission" date="2025-09" db="UniProtKB">
        <authorList>
            <consortium name="Ensembl"/>
        </authorList>
    </citation>
    <scope>IDENTIFICATION</scope>
</reference>
<dbReference type="InParanoid" id="A0A3B1JDC0"/>
<feature type="region of interest" description="Disordered" evidence="11">
    <location>
        <begin position="185"/>
        <end position="230"/>
    </location>
</feature>
<dbReference type="STRING" id="7994.ENSAMXP00000039865"/>
<sequence>MEELNQEQIDESQNPEMDDSIDNLTKKEFVSVWVRDPQVHKEDFWHTYIDYEICLHTNSMCFRKKTSCVRRRYSEFVWLRQRLQDNALLIQLPKLPPANPFFSLNNPYQVTQRMQGLQKFLEIVLQMPLLLSDSRLHLFLQSQLNIAKMEACVQGQTRYTVAQAIQRCVYETRFPAEEESKSYCDSDCESTASSGLGSSVGPATPIEMSTQNGSPAQQFLATPTQQDQLS</sequence>
<feature type="compositionally biased region" description="Polar residues" evidence="11">
    <location>
        <begin position="207"/>
        <end position="230"/>
    </location>
</feature>
<dbReference type="InterPro" id="IPR001683">
    <property type="entry name" value="PX_dom"/>
</dbReference>
<dbReference type="GO" id="GO:1901981">
    <property type="term" value="F:phosphatidylinositol phosphate binding"/>
    <property type="evidence" value="ECO:0007669"/>
    <property type="project" value="TreeGrafter"/>
</dbReference>
<dbReference type="GO" id="GO:0001947">
    <property type="term" value="P:heart looping"/>
    <property type="evidence" value="ECO:0007669"/>
    <property type="project" value="Ensembl"/>
</dbReference>
<reference evidence="14" key="1">
    <citation type="submission" date="2013-03" db="EMBL/GenBank/DDBJ databases">
        <authorList>
            <person name="Jeffery W."/>
            <person name="Warren W."/>
            <person name="Wilson R.K."/>
        </authorList>
    </citation>
    <scope>NUCLEOTIDE SEQUENCE</scope>
    <source>
        <strain evidence="14">female</strain>
    </source>
</reference>
<evidence type="ECO:0000256" key="2">
    <source>
        <dbReference type="ARBA" id="ARBA00004496"/>
    </source>
</evidence>
<feature type="compositionally biased region" description="Acidic residues" evidence="11">
    <location>
        <begin position="1"/>
        <end position="10"/>
    </location>
</feature>
<dbReference type="Pfam" id="PF00787">
    <property type="entry name" value="PX"/>
    <property type="match status" value="1"/>
</dbReference>
<keyword evidence="9" id="KW-0472">Membrane</keyword>
<evidence type="ECO:0000256" key="7">
    <source>
        <dbReference type="ARBA" id="ARBA00022927"/>
    </source>
</evidence>